<sequence length="182" mass="20039">MGIFTSKPLPKPKPNPYARREPPELSEPPAESMTPAETPRRRPNPPPSPAKHLMAALLRRHASMKPNAAEIPEGEEEKEDEAAVGLNKSFGLSKKFASKFEIGEVVGRGHFGFTCSAIAKKGDLKAHKLAVKIIPKSKMTTAVAIEDVRREVKILRALAGHPNLARFHDAFEDSENVYIVME</sequence>
<keyword evidence="7" id="KW-0418">Kinase</keyword>
<comment type="caution">
    <text evidence="14">The sequence shown here is derived from an EMBL/GenBank/DDBJ whole genome shotgun (WGS) entry which is preliminary data.</text>
</comment>
<evidence type="ECO:0000256" key="5">
    <source>
        <dbReference type="ARBA" id="ARBA00022737"/>
    </source>
</evidence>
<dbReference type="SUPFAM" id="SSF56112">
    <property type="entry name" value="Protein kinase-like (PK-like)"/>
    <property type="match status" value="1"/>
</dbReference>
<evidence type="ECO:0000256" key="9">
    <source>
        <dbReference type="ARBA" id="ARBA00047899"/>
    </source>
</evidence>
<gene>
    <name evidence="14" type="ORF">SASPL_134153</name>
</gene>
<dbReference type="InterPro" id="IPR017441">
    <property type="entry name" value="Protein_kinase_ATP_BS"/>
</dbReference>
<dbReference type="PANTHER" id="PTHR24349">
    <property type="entry name" value="SERINE/THREONINE-PROTEIN KINASE"/>
    <property type="match status" value="1"/>
</dbReference>
<organism evidence="14">
    <name type="scientific">Salvia splendens</name>
    <name type="common">Scarlet sage</name>
    <dbReference type="NCBI Taxonomy" id="180675"/>
    <lineage>
        <taxon>Eukaryota</taxon>
        <taxon>Viridiplantae</taxon>
        <taxon>Streptophyta</taxon>
        <taxon>Embryophyta</taxon>
        <taxon>Tracheophyta</taxon>
        <taxon>Spermatophyta</taxon>
        <taxon>Magnoliopsida</taxon>
        <taxon>eudicotyledons</taxon>
        <taxon>Gunneridae</taxon>
        <taxon>Pentapetalae</taxon>
        <taxon>asterids</taxon>
        <taxon>lamiids</taxon>
        <taxon>Lamiales</taxon>
        <taxon>Lamiaceae</taxon>
        <taxon>Nepetoideae</taxon>
        <taxon>Mentheae</taxon>
        <taxon>Salviinae</taxon>
        <taxon>Salvia</taxon>
        <taxon>Salvia subgen. Calosphace</taxon>
        <taxon>core Calosphace</taxon>
    </lineage>
</organism>
<feature type="binding site" evidence="11">
    <location>
        <position position="132"/>
    </location>
    <ligand>
        <name>ATP</name>
        <dbReference type="ChEBI" id="CHEBI:30616"/>
    </ligand>
</feature>
<evidence type="ECO:0000256" key="6">
    <source>
        <dbReference type="ARBA" id="ARBA00022741"/>
    </source>
</evidence>
<keyword evidence="3" id="KW-0723">Serine/threonine-protein kinase</keyword>
<reference evidence="14" key="2">
    <citation type="submission" date="2020-08" db="EMBL/GenBank/DDBJ databases">
        <title>Plant Genome Project.</title>
        <authorList>
            <person name="Zhang R.-G."/>
        </authorList>
    </citation>
    <scope>NUCLEOTIDE SEQUENCE</scope>
    <source>
        <strain evidence="14">Huo1</strain>
        <tissue evidence="14">Leaf</tissue>
    </source>
</reference>
<dbReference type="GO" id="GO:0004674">
    <property type="term" value="F:protein serine/threonine kinase activity"/>
    <property type="evidence" value="ECO:0007669"/>
    <property type="project" value="UniProtKB-KW"/>
</dbReference>
<comment type="similarity">
    <text evidence="1">Belongs to the protein kinase superfamily. CAMK Ser/Thr protein kinase family. CaMK subfamily.</text>
</comment>
<evidence type="ECO:0000256" key="11">
    <source>
        <dbReference type="PROSITE-ProRule" id="PRU10141"/>
    </source>
</evidence>
<evidence type="ECO:0000256" key="3">
    <source>
        <dbReference type="ARBA" id="ARBA00022527"/>
    </source>
</evidence>
<keyword evidence="6 11" id="KW-0547">Nucleotide-binding</keyword>
<dbReference type="FunFam" id="3.30.200.20:FF:000101">
    <property type="entry name" value="CDPK-related kinase 1"/>
    <property type="match status" value="1"/>
</dbReference>
<proteinExistence type="inferred from homology"/>
<protein>
    <recommendedName>
        <fullName evidence="2">non-specific serine/threonine protein kinase</fullName>
        <ecNumber evidence="2">2.7.11.1</ecNumber>
    </recommendedName>
</protein>
<name>A0A8X8X5K1_SALSN</name>
<dbReference type="EMBL" id="PNBA02000012">
    <property type="protein sequence ID" value="KAG6406549.1"/>
    <property type="molecule type" value="Genomic_DNA"/>
</dbReference>
<evidence type="ECO:0000259" key="13">
    <source>
        <dbReference type="PROSITE" id="PS50011"/>
    </source>
</evidence>
<dbReference type="Proteomes" id="UP000298416">
    <property type="component" value="Unassembled WGS sequence"/>
</dbReference>
<feature type="region of interest" description="Disordered" evidence="12">
    <location>
        <begin position="1"/>
        <end position="53"/>
    </location>
</feature>
<evidence type="ECO:0000256" key="8">
    <source>
        <dbReference type="ARBA" id="ARBA00022840"/>
    </source>
</evidence>
<dbReference type="Gene3D" id="3.30.200.20">
    <property type="entry name" value="Phosphorylase Kinase, domain 1"/>
    <property type="match status" value="1"/>
</dbReference>
<feature type="domain" description="Protein kinase" evidence="13">
    <location>
        <begin position="100"/>
        <end position="182"/>
    </location>
</feature>
<evidence type="ECO:0000256" key="7">
    <source>
        <dbReference type="ARBA" id="ARBA00022777"/>
    </source>
</evidence>
<dbReference type="PROSITE" id="PS50011">
    <property type="entry name" value="PROTEIN_KINASE_DOM"/>
    <property type="match status" value="1"/>
</dbReference>
<dbReference type="GO" id="GO:0005524">
    <property type="term" value="F:ATP binding"/>
    <property type="evidence" value="ECO:0007669"/>
    <property type="project" value="UniProtKB-UniRule"/>
</dbReference>
<accession>A0A8X8X5K1</accession>
<comment type="catalytic activity">
    <reaction evidence="10">
        <text>L-seryl-[protein] + ATP = O-phospho-L-seryl-[protein] + ADP + H(+)</text>
        <dbReference type="Rhea" id="RHEA:17989"/>
        <dbReference type="Rhea" id="RHEA-COMP:9863"/>
        <dbReference type="Rhea" id="RHEA-COMP:11604"/>
        <dbReference type="ChEBI" id="CHEBI:15378"/>
        <dbReference type="ChEBI" id="CHEBI:29999"/>
        <dbReference type="ChEBI" id="CHEBI:30616"/>
        <dbReference type="ChEBI" id="CHEBI:83421"/>
        <dbReference type="ChEBI" id="CHEBI:456216"/>
        <dbReference type="EC" id="2.7.11.1"/>
    </reaction>
</comment>
<evidence type="ECO:0000313" key="15">
    <source>
        <dbReference type="Proteomes" id="UP000298416"/>
    </source>
</evidence>
<dbReference type="Pfam" id="PF00069">
    <property type="entry name" value="Pkinase"/>
    <property type="match status" value="1"/>
</dbReference>
<evidence type="ECO:0000313" key="14">
    <source>
        <dbReference type="EMBL" id="KAG6406549.1"/>
    </source>
</evidence>
<evidence type="ECO:0000256" key="1">
    <source>
        <dbReference type="ARBA" id="ARBA00005354"/>
    </source>
</evidence>
<dbReference type="InterPro" id="IPR000719">
    <property type="entry name" value="Prot_kinase_dom"/>
</dbReference>
<dbReference type="InterPro" id="IPR011009">
    <property type="entry name" value="Kinase-like_dom_sf"/>
</dbReference>
<evidence type="ECO:0000256" key="2">
    <source>
        <dbReference type="ARBA" id="ARBA00012513"/>
    </source>
</evidence>
<dbReference type="AlphaFoldDB" id="A0A8X8X5K1"/>
<keyword evidence="15" id="KW-1185">Reference proteome</keyword>
<evidence type="ECO:0000256" key="10">
    <source>
        <dbReference type="ARBA" id="ARBA00048679"/>
    </source>
</evidence>
<evidence type="ECO:0000256" key="4">
    <source>
        <dbReference type="ARBA" id="ARBA00022679"/>
    </source>
</evidence>
<evidence type="ECO:0000256" key="12">
    <source>
        <dbReference type="SAM" id="MobiDB-lite"/>
    </source>
</evidence>
<keyword evidence="5" id="KW-0677">Repeat</keyword>
<dbReference type="EC" id="2.7.11.1" evidence="2"/>
<dbReference type="InterPro" id="IPR050205">
    <property type="entry name" value="CDPK_Ser/Thr_kinases"/>
</dbReference>
<reference evidence="14" key="1">
    <citation type="submission" date="2018-01" db="EMBL/GenBank/DDBJ databases">
        <authorList>
            <person name="Mao J.F."/>
        </authorList>
    </citation>
    <scope>NUCLEOTIDE SEQUENCE</scope>
    <source>
        <strain evidence="14">Huo1</strain>
        <tissue evidence="14">Leaf</tissue>
    </source>
</reference>
<keyword evidence="4" id="KW-0808">Transferase</keyword>
<comment type="catalytic activity">
    <reaction evidence="9">
        <text>L-threonyl-[protein] + ATP = O-phospho-L-threonyl-[protein] + ADP + H(+)</text>
        <dbReference type="Rhea" id="RHEA:46608"/>
        <dbReference type="Rhea" id="RHEA-COMP:11060"/>
        <dbReference type="Rhea" id="RHEA-COMP:11605"/>
        <dbReference type="ChEBI" id="CHEBI:15378"/>
        <dbReference type="ChEBI" id="CHEBI:30013"/>
        <dbReference type="ChEBI" id="CHEBI:30616"/>
        <dbReference type="ChEBI" id="CHEBI:61977"/>
        <dbReference type="ChEBI" id="CHEBI:456216"/>
        <dbReference type="EC" id="2.7.11.1"/>
    </reaction>
</comment>
<dbReference type="PROSITE" id="PS00107">
    <property type="entry name" value="PROTEIN_KINASE_ATP"/>
    <property type="match status" value="1"/>
</dbReference>
<keyword evidence="8 11" id="KW-0067">ATP-binding</keyword>